<evidence type="ECO:0000256" key="1">
    <source>
        <dbReference type="SAM" id="Phobius"/>
    </source>
</evidence>
<feature type="transmembrane region" description="Helical" evidence="1">
    <location>
        <begin position="127"/>
        <end position="147"/>
    </location>
</feature>
<keyword evidence="1" id="KW-1133">Transmembrane helix</keyword>
<name>A0A9D9DJK6_9BACL</name>
<comment type="caution">
    <text evidence="2">The sequence shown here is derived from an EMBL/GenBank/DDBJ whole genome shotgun (WGS) entry which is preliminary data.</text>
</comment>
<organism evidence="2 3">
    <name type="scientific">Candidatus Onthovivens merdipullorum</name>
    <dbReference type="NCBI Taxonomy" id="2840889"/>
    <lineage>
        <taxon>Bacteria</taxon>
        <taxon>Bacillati</taxon>
        <taxon>Bacillota</taxon>
        <taxon>Bacilli</taxon>
        <taxon>Bacillales</taxon>
        <taxon>Candidatus Onthovivens</taxon>
    </lineage>
</organism>
<feature type="transmembrane region" description="Helical" evidence="1">
    <location>
        <begin position="58"/>
        <end position="79"/>
    </location>
</feature>
<dbReference type="EMBL" id="JADIMY010000045">
    <property type="protein sequence ID" value="MBO8427330.1"/>
    <property type="molecule type" value="Genomic_DNA"/>
</dbReference>
<dbReference type="Proteomes" id="UP000823613">
    <property type="component" value="Unassembled WGS sequence"/>
</dbReference>
<feature type="transmembrane region" description="Helical" evidence="1">
    <location>
        <begin position="91"/>
        <end position="112"/>
    </location>
</feature>
<keyword evidence="1" id="KW-0812">Transmembrane</keyword>
<feature type="transmembrane region" description="Helical" evidence="1">
    <location>
        <begin position="159"/>
        <end position="179"/>
    </location>
</feature>
<dbReference type="AlphaFoldDB" id="A0A9D9DJK6"/>
<accession>A0A9D9DJK6</accession>
<feature type="transmembrane region" description="Helical" evidence="1">
    <location>
        <begin position="226"/>
        <end position="247"/>
    </location>
</feature>
<feature type="transmembrane region" description="Helical" evidence="1">
    <location>
        <begin position="28"/>
        <end position="46"/>
    </location>
</feature>
<sequence>MDNQRIIYFSDYKITNKKYDKKEILSSFLLKLVNIIFILIGLIFILKGNPSFISFTYYEVPLSLIMGIIYVTSATLDLIRYFTKLDLRNKYLYTAKFILTINEVAFLFIHLAQCLPGLFINDAPTRLIIGEFILAYLVPIISFFDFISYDYNYQTKRSYAYFSLIPFGIYYLILLLISYNTNITWNNYFDLSVTLKMPYPILDYTLNNYIANGTTDFSKGLSGQPIVFSLFIIAVFLICLSILVLHLKNKKCIKTYNIPYTGVSVHQDI</sequence>
<proteinExistence type="predicted"/>
<evidence type="ECO:0000313" key="2">
    <source>
        <dbReference type="EMBL" id="MBO8427330.1"/>
    </source>
</evidence>
<reference evidence="2" key="2">
    <citation type="journal article" date="2021" name="PeerJ">
        <title>Extensive microbial diversity within the chicken gut microbiome revealed by metagenomics and culture.</title>
        <authorList>
            <person name="Gilroy R."/>
            <person name="Ravi A."/>
            <person name="Getino M."/>
            <person name="Pursley I."/>
            <person name="Horton D.L."/>
            <person name="Alikhan N.F."/>
            <person name="Baker D."/>
            <person name="Gharbi K."/>
            <person name="Hall N."/>
            <person name="Watson M."/>
            <person name="Adriaenssens E.M."/>
            <person name="Foster-Nyarko E."/>
            <person name="Jarju S."/>
            <person name="Secka A."/>
            <person name="Antonio M."/>
            <person name="Oren A."/>
            <person name="Chaudhuri R.R."/>
            <person name="La Ragione R."/>
            <person name="Hildebrand F."/>
            <person name="Pallen M.J."/>
        </authorList>
    </citation>
    <scope>NUCLEOTIDE SEQUENCE</scope>
    <source>
        <strain evidence="2">11159</strain>
    </source>
</reference>
<evidence type="ECO:0000313" key="3">
    <source>
        <dbReference type="Proteomes" id="UP000823613"/>
    </source>
</evidence>
<keyword evidence="1" id="KW-0472">Membrane</keyword>
<reference evidence="2" key="1">
    <citation type="submission" date="2020-10" db="EMBL/GenBank/DDBJ databases">
        <authorList>
            <person name="Gilroy R."/>
        </authorList>
    </citation>
    <scope>NUCLEOTIDE SEQUENCE</scope>
    <source>
        <strain evidence="2">11159</strain>
    </source>
</reference>
<gene>
    <name evidence="2" type="ORF">IAC58_02065</name>
</gene>
<protein>
    <submittedName>
        <fullName evidence="2">Uncharacterized protein</fullName>
    </submittedName>
</protein>